<evidence type="ECO:0000313" key="2">
    <source>
        <dbReference type="Proteomes" id="UP001363151"/>
    </source>
</evidence>
<sequence>MSGVTTSKSLDEQIARVYKKNTLTESEITQLCAFVREILKKESNMQFVRAPVVVVGDIHGQFYDLLELFNISGKPPFTNYLFLGDYVDRGHYSLECATLMVLLKARYPQRITMIRGNHESRQITQVYGFYDECLRKYGDANVWKEFTALFDTLPLSAAIENQVFCPHAGLSPSLDTVDHIQQLNRFQEIPHEGPMCDLVWSDPDERCGWGISPRGAGYTFGADITEQFLTTNSFKFIVRAHQLVMEGYSWTHPNTCVTVFSAPNYCYRCGNMAAIMEIGDSIDTRPEFVMYEASPDQGDKKELNQRMPDYFL</sequence>
<reference evidence="1 2" key="1">
    <citation type="submission" date="2024-03" db="EMBL/GenBank/DDBJ databases">
        <title>Aureococcus anophagefferens CCMP1851 and Kratosvirus quantuckense: Draft genome of a second virus-susceptible host strain in the model system.</title>
        <authorList>
            <person name="Chase E."/>
            <person name="Truchon A.R."/>
            <person name="Schepens W."/>
            <person name="Wilhelm S.W."/>
        </authorList>
    </citation>
    <scope>NUCLEOTIDE SEQUENCE [LARGE SCALE GENOMIC DNA]</scope>
    <source>
        <strain evidence="1 2">CCMP1851</strain>
    </source>
</reference>
<dbReference type="GO" id="GO:0004722">
    <property type="term" value="F:protein serine/threonine phosphatase activity"/>
    <property type="evidence" value="ECO:0007669"/>
    <property type="project" value="UniProtKB-EC"/>
</dbReference>
<dbReference type="Gene3D" id="3.60.21.10">
    <property type="match status" value="1"/>
</dbReference>
<protein>
    <submittedName>
        <fullName evidence="1">Phosphoprotein phosphatase</fullName>
    </submittedName>
</protein>
<dbReference type="SUPFAM" id="SSF56300">
    <property type="entry name" value="Metallo-dependent phosphatases"/>
    <property type="match status" value="1"/>
</dbReference>
<dbReference type="PRINTS" id="PR00114">
    <property type="entry name" value="STPHPHTASE"/>
</dbReference>
<dbReference type="KEGG" id="aaf:AURANDRAFT_60035"/>
<dbReference type="PANTHER" id="PTHR45619">
    <property type="entry name" value="SERINE/THREONINE-PROTEIN PHOSPHATASE PP2A-RELATED"/>
    <property type="match status" value="1"/>
</dbReference>
<dbReference type="PROSITE" id="PS00125">
    <property type="entry name" value="SER_THR_PHOSPHATASE"/>
    <property type="match status" value="1"/>
</dbReference>
<dbReference type="CDD" id="cd07415">
    <property type="entry name" value="MPP_PP2A_PP4_PP6"/>
    <property type="match status" value="1"/>
</dbReference>
<dbReference type="InterPro" id="IPR047129">
    <property type="entry name" value="PPA2-like"/>
</dbReference>
<gene>
    <name evidence="1" type="ORF">SO694_00057158</name>
</gene>
<comment type="caution">
    <text evidence="1">The sequence shown here is derived from an EMBL/GenBank/DDBJ whole genome shotgun (WGS) entry which is preliminary data.</text>
</comment>
<proteinExistence type="predicted"/>
<organism evidence="1 2">
    <name type="scientific">Aureococcus anophagefferens</name>
    <name type="common">Harmful bloom alga</name>
    <dbReference type="NCBI Taxonomy" id="44056"/>
    <lineage>
        <taxon>Eukaryota</taxon>
        <taxon>Sar</taxon>
        <taxon>Stramenopiles</taxon>
        <taxon>Ochrophyta</taxon>
        <taxon>Pelagophyceae</taxon>
        <taxon>Pelagomonadales</taxon>
        <taxon>Pelagomonadaceae</taxon>
        <taxon>Aureococcus</taxon>
    </lineage>
</organism>
<dbReference type="EMBL" id="JBBJCI010000210">
    <property type="protein sequence ID" value="KAK7240560.1"/>
    <property type="molecule type" value="Genomic_DNA"/>
</dbReference>
<name>A0ABR1FX39_AURAN</name>
<dbReference type="Proteomes" id="UP001363151">
    <property type="component" value="Unassembled WGS sequence"/>
</dbReference>
<keyword evidence="2" id="KW-1185">Reference proteome</keyword>
<dbReference type="SMART" id="SM00156">
    <property type="entry name" value="PP2Ac"/>
    <property type="match status" value="1"/>
</dbReference>
<accession>A0ABR1FX39</accession>
<dbReference type="InterPro" id="IPR029052">
    <property type="entry name" value="Metallo-depent_PP-like"/>
</dbReference>
<dbReference type="GO" id="GO:0046872">
    <property type="term" value="F:metal ion binding"/>
    <property type="evidence" value="ECO:0007669"/>
    <property type="project" value="UniProtKB-KW"/>
</dbReference>
<dbReference type="Pfam" id="PF00149">
    <property type="entry name" value="Metallophos"/>
    <property type="match status" value="1"/>
</dbReference>
<dbReference type="InterPro" id="IPR004843">
    <property type="entry name" value="Calcineurin-like_PHP"/>
</dbReference>
<evidence type="ECO:0000313" key="1">
    <source>
        <dbReference type="EMBL" id="KAK7240560.1"/>
    </source>
</evidence>
<dbReference type="InterPro" id="IPR006186">
    <property type="entry name" value="Ser/Thr-sp_prot-phosphatase"/>
</dbReference>